<dbReference type="AlphaFoldDB" id="A0A1D1Z3G1"/>
<keyword evidence="2" id="KW-0325">Glycoprotein</keyword>
<dbReference type="InterPro" id="IPR008972">
    <property type="entry name" value="Cupredoxin"/>
</dbReference>
<evidence type="ECO:0000256" key="2">
    <source>
        <dbReference type="ARBA" id="ARBA00023180"/>
    </source>
</evidence>
<sequence>MAGLKVLLLLALAVVPALAANYDLSWNQGVDYSGWASSQKIQVGDTVTFQYGGLHTVDEVNKADYEACSTSNALTSASDGNTAISFTQPGTRYFVCGTAGHCAGGMKVAIPVSAASSTPSTPTTPGSSTPATPSTPSSPKGTSTYSEAAGSQPGKALLAVGGFLTALLALCG</sequence>
<feature type="domain" description="Phytocyanin" evidence="5">
    <location>
        <begin position="20"/>
        <end position="114"/>
    </location>
</feature>
<evidence type="ECO:0000256" key="1">
    <source>
        <dbReference type="ARBA" id="ARBA00022723"/>
    </source>
</evidence>
<name>A0A1D1Z3G1_9ARAE</name>
<dbReference type="GO" id="GO:0009055">
    <property type="term" value="F:electron transfer activity"/>
    <property type="evidence" value="ECO:0007669"/>
    <property type="project" value="InterPro"/>
</dbReference>
<feature type="chain" id="PRO_5008900728" evidence="4">
    <location>
        <begin position="20"/>
        <end position="172"/>
    </location>
</feature>
<feature type="signal peptide" evidence="4">
    <location>
        <begin position="1"/>
        <end position="19"/>
    </location>
</feature>
<dbReference type="Pfam" id="PF02298">
    <property type="entry name" value="Cu_bind_like"/>
    <property type="match status" value="1"/>
</dbReference>
<evidence type="ECO:0000313" key="6">
    <source>
        <dbReference type="EMBL" id="JAT61404.1"/>
    </source>
</evidence>
<organism evidence="6">
    <name type="scientific">Anthurium amnicola</name>
    <dbReference type="NCBI Taxonomy" id="1678845"/>
    <lineage>
        <taxon>Eukaryota</taxon>
        <taxon>Viridiplantae</taxon>
        <taxon>Streptophyta</taxon>
        <taxon>Embryophyta</taxon>
        <taxon>Tracheophyta</taxon>
        <taxon>Spermatophyta</taxon>
        <taxon>Magnoliopsida</taxon>
        <taxon>Liliopsida</taxon>
        <taxon>Araceae</taxon>
        <taxon>Pothoideae</taxon>
        <taxon>Potheae</taxon>
        <taxon>Anthurium</taxon>
    </lineage>
</organism>
<dbReference type="PANTHER" id="PTHR33021">
    <property type="entry name" value="BLUE COPPER PROTEIN"/>
    <property type="match status" value="1"/>
</dbReference>
<protein>
    <submittedName>
        <fullName evidence="6">Uclacyanin-2</fullName>
    </submittedName>
</protein>
<dbReference type="CDD" id="cd04216">
    <property type="entry name" value="Phytocyanin"/>
    <property type="match status" value="1"/>
</dbReference>
<feature type="compositionally biased region" description="Low complexity" evidence="3">
    <location>
        <begin position="114"/>
        <end position="144"/>
    </location>
</feature>
<gene>
    <name evidence="6" type="primary">At2g44790_1</name>
    <name evidence="6" type="ORF">g.96919</name>
</gene>
<dbReference type="InterPro" id="IPR039391">
    <property type="entry name" value="Phytocyanin-like"/>
</dbReference>
<feature type="region of interest" description="Disordered" evidence="3">
    <location>
        <begin position="114"/>
        <end position="149"/>
    </location>
</feature>
<dbReference type="GO" id="GO:0005886">
    <property type="term" value="C:plasma membrane"/>
    <property type="evidence" value="ECO:0007669"/>
    <property type="project" value="TreeGrafter"/>
</dbReference>
<evidence type="ECO:0000259" key="5">
    <source>
        <dbReference type="PROSITE" id="PS51485"/>
    </source>
</evidence>
<dbReference type="PANTHER" id="PTHR33021:SF339">
    <property type="entry name" value="OS07G0570600 PROTEIN"/>
    <property type="match status" value="1"/>
</dbReference>
<dbReference type="Gene3D" id="2.60.40.420">
    <property type="entry name" value="Cupredoxins - blue copper proteins"/>
    <property type="match status" value="1"/>
</dbReference>
<dbReference type="GO" id="GO:0046872">
    <property type="term" value="F:metal ion binding"/>
    <property type="evidence" value="ECO:0007669"/>
    <property type="project" value="UniProtKB-KW"/>
</dbReference>
<evidence type="ECO:0000256" key="4">
    <source>
        <dbReference type="SAM" id="SignalP"/>
    </source>
</evidence>
<dbReference type="PROSITE" id="PS51485">
    <property type="entry name" value="PHYTOCYANIN"/>
    <property type="match status" value="1"/>
</dbReference>
<dbReference type="FunFam" id="2.60.40.420:FF:000003">
    <property type="entry name" value="Blue copper"/>
    <property type="match status" value="1"/>
</dbReference>
<dbReference type="EMBL" id="GDJX01006532">
    <property type="protein sequence ID" value="JAT61404.1"/>
    <property type="molecule type" value="Transcribed_RNA"/>
</dbReference>
<proteinExistence type="predicted"/>
<accession>A0A1D1Z3G1</accession>
<dbReference type="InterPro" id="IPR003245">
    <property type="entry name" value="Phytocyanin_dom"/>
</dbReference>
<keyword evidence="4" id="KW-0732">Signal</keyword>
<keyword evidence="1" id="KW-0479">Metal-binding</keyword>
<reference evidence="6" key="1">
    <citation type="submission" date="2015-07" db="EMBL/GenBank/DDBJ databases">
        <title>Transcriptome Assembly of Anthurium amnicola.</title>
        <authorList>
            <person name="Suzuki J."/>
        </authorList>
    </citation>
    <scope>NUCLEOTIDE SEQUENCE</scope>
</reference>
<dbReference type="SUPFAM" id="SSF49503">
    <property type="entry name" value="Cupredoxins"/>
    <property type="match status" value="1"/>
</dbReference>
<evidence type="ECO:0000256" key="3">
    <source>
        <dbReference type="SAM" id="MobiDB-lite"/>
    </source>
</evidence>